<dbReference type="PANTHER" id="PTHR34309:SF10">
    <property type="entry name" value="SLR1406 PROTEIN"/>
    <property type="match status" value="1"/>
</dbReference>
<dbReference type="InterPro" id="IPR038084">
    <property type="entry name" value="PduO/GlcC-like_sf"/>
</dbReference>
<protein>
    <submittedName>
        <fullName evidence="1">Heme-binding protein</fullName>
    </submittedName>
</protein>
<dbReference type="InterPro" id="IPR005624">
    <property type="entry name" value="PduO/GlcC-like"/>
</dbReference>
<dbReference type="EMBL" id="JBHSHD010000003">
    <property type="protein sequence ID" value="MFC4819266.1"/>
    <property type="molecule type" value="Genomic_DNA"/>
</dbReference>
<dbReference type="SUPFAM" id="SSF143744">
    <property type="entry name" value="GlcG-like"/>
    <property type="match status" value="1"/>
</dbReference>
<evidence type="ECO:0000313" key="2">
    <source>
        <dbReference type="Proteomes" id="UP001595886"/>
    </source>
</evidence>
<dbReference type="InterPro" id="IPR052517">
    <property type="entry name" value="GlcG_carb_metab_protein"/>
</dbReference>
<keyword evidence="2" id="KW-1185">Reference proteome</keyword>
<dbReference type="RefSeq" id="WP_380019021.1">
    <property type="nucleotide sequence ID" value="NZ_JBHSHD010000003.1"/>
</dbReference>
<dbReference type="Gene3D" id="3.30.450.150">
    <property type="entry name" value="Haem-degrading domain"/>
    <property type="match status" value="1"/>
</dbReference>
<evidence type="ECO:0000313" key="1">
    <source>
        <dbReference type="EMBL" id="MFC4819266.1"/>
    </source>
</evidence>
<sequence length="167" mass="17178">MKIRNDAAGALLALGLLFALPVHALERVPVLSLDVAQKIADAVKAKAVEKGWKMNVSIVDGGANTVLFERMDGAALGSIEHAQLKAEQSARMGAATRQFGELAFGKDAKGGPLPGVAHLPGFVTFPGGLPIKVGEVTIGAVGVSGSMPDNDEICAQAGLDAVRELLK</sequence>
<organism evidence="1 2">
    <name type="scientific">Dokdonella ginsengisoli</name>
    <dbReference type="NCBI Taxonomy" id="363846"/>
    <lineage>
        <taxon>Bacteria</taxon>
        <taxon>Pseudomonadati</taxon>
        <taxon>Pseudomonadota</taxon>
        <taxon>Gammaproteobacteria</taxon>
        <taxon>Lysobacterales</taxon>
        <taxon>Rhodanobacteraceae</taxon>
        <taxon>Dokdonella</taxon>
    </lineage>
</organism>
<name>A0ABV9QQ65_9GAMM</name>
<dbReference type="Pfam" id="PF03928">
    <property type="entry name" value="HbpS-like"/>
    <property type="match status" value="1"/>
</dbReference>
<proteinExistence type="predicted"/>
<comment type="caution">
    <text evidence="1">The sequence shown here is derived from an EMBL/GenBank/DDBJ whole genome shotgun (WGS) entry which is preliminary data.</text>
</comment>
<reference evidence="2" key="1">
    <citation type="journal article" date="2019" name="Int. J. Syst. Evol. Microbiol.">
        <title>The Global Catalogue of Microorganisms (GCM) 10K type strain sequencing project: providing services to taxonomists for standard genome sequencing and annotation.</title>
        <authorList>
            <consortium name="The Broad Institute Genomics Platform"/>
            <consortium name="The Broad Institute Genome Sequencing Center for Infectious Disease"/>
            <person name="Wu L."/>
            <person name="Ma J."/>
        </authorList>
    </citation>
    <scope>NUCLEOTIDE SEQUENCE [LARGE SCALE GENOMIC DNA]</scope>
    <source>
        <strain evidence="2">CCUG 30340</strain>
    </source>
</reference>
<dbReference type="Proteomes" id="UP001595886">
    <property type="component" value="Unassembled WGS sequence"/>
</dbReference>
<gene>
    <name evidence="1" type="ORF">ACFO6Q_02960</name>
</gene>
<accession>A0ABV9QQ65</accession>
<dbReference type="PANTHER" id="PTHR34309">
    <property type="entry name" value="SLR1406 PROTEIN"/>
    <property type="match status" value="1"/>
</dbReference>